<feature type="binding site" evidence="9">
    <location>
        <position position="252"/>
    </location>
    <ligand>
        <name>substrate</name>
    </ligand>
</feature>
<dbReference type="OrthoDB" id="9791132at2"/>
<feature type="chain" id="PRO_5021359380" description="Peptidase S11 D-alanyl-D-alanine carboxypeptidase A N-terminal domain-containing protein" evidence="11">
    <location>
        <begin position="28"/>
        <end position="427"/>
    </location>
</feature>
<evidence type="ECO:0000256" key="11">
    <source>
        <dbReference type="SAM" id="SignalP"/>
    </source>
</evidence>
<comment type="similarity">
    <text evidence="2 10">Belongs to the peptidase S11 family.</text>
</comment>
<evidence type="ECO:0000256" key="10">
    <source>
        <dbReference type="RuleBase" id="RU004016"/>
    </source>
</evidence>
<dbReference type="GO" id="GO:0009252">
    <property type="term" value="P:peptidoglycan biosynthetic process"/>
    <property type="evidence" value="ECO:0007669"/>
    <property type="project" value="UniProtKB-KW"/>
</dbReference>
<keyword evidence="5" id="KW-0133">Cell shape</keyword>
<evidence type="ECO:0000256" key="1">
    <source>
        <dbReference type="ARBA" id="ARBA00003217"/>
    </source>
</evidence>
<name>A0A4Z0S574_WEICO</name>
<keyword evidence="7" id="KW-0961">Cell wall biogenesis/degradation</keyword>
<evidence type="ECO:0000256" key="8">
    <source>
        <dbReference type="PIRSR" id="PIRSR618044-1"/>
    </source>
</evidence>
<dbReference type="Gene3D" id="2.60.410.10">
    <property type="entry name" value="D-Ala-D-Ala carboxypeptidase, C-terminal domain"/>
    <property type="match status" value="1"/>
</dbReference>
<dbReference type="PANTHER" id="PTHR35333:SF5">
    <property type="entry name" value="CONSERVED LIPOPROTEIN LPQF-RELATED"/>
    <property type="match status" value="1"/>
</dbReference>
<evidence type="ECO:0000313" key="14">
    <source>
        <dbReference type="Proteomes" id="UP000297646"/>
    </source>
</evidence>
<comment type="function">
    <text evidence="1">Removes C-terminal D-alanyl residues from sugar-peptide cell wall precursors.</text>
</comment>
<dbReference type="InterPro" id="IPR000871">
    <property type="entry name" value="Beta-lactam_class-A"/>
</dbReference>
<dbReference type="SUPFAM" id="SSF56601">
    <property type="entry name" value="beta-lactamase/transpeptidase-like"/>
    <property type="match status" value="1"/>
</dbReference>
<evidence type="ECO:0000256" key="7">
    <source>
        <dbReference type="ARBA" id="ARBA00023316"/>
    </source>
</evidence>
<reference evidence="13 14" key="1">
    <citation type="submission" date="2018-03" db="EMBL/GenBank/DDBJ databases">
        <title>Genome sequencing of Weissella confusa isolates.</title>
        <authorList>
            <person name="Kajala I."/>
            <person name="Baruah R."/>
            <person name="Bergsveinson J."/>
            <person name="Juvonen R."/>
            <person name="Ziola B."/>
        </authorList>
    </citation>
    <scope>NUCLEOTIDE SEQUENCE [LARGE SCALE GENOMIC DNA]</scope>
    <source>
        <strain evidence="13 14">VTT E-062653</strain>
    </source>
</reference>
<dbReference type="PANTHER" id="PTHR35333">
    <property type="entry name" value="BETA-LACTAMASE"/>
    <property type="match status" value="1"/>
</dbReference>
<dbReference type="AlphaFoldDB" id="A0A4Z0S574"/>
<feature type="domain" description="Peptidase S11 D-alanyl-D-alanine carboxypeptidase A N-terminal" evidence="12">
    <location>
        <begin position="36"/>
        <end position="281"/>
    </location>
</feature>
<evidence type="ECO:0000313" key="13">
    <source>
        <dbReference type="EMBL" id="TGE75698.1"/>
    </source>
</evidence>
<accession>A0A4Z0S574</accession>
<dbReference type="InterPro" id="IPR037167">
    <property type="entry name" value="Peptidase_S11_C_sf"/>
</dbReference>
<dbReference type="InterPro" id="IPR018044">
    <property type="entry name" value="Peptidase_S11"/>
</dbReference>
<dbReference type="GO" id="GO:0008360">
    <property type="term" value="P:regulation of cell shape"/>
    <property type="evidence" value="ECO:0007669"/>
    <property type="project" value="UniProtKB-KW"/>
</dbReference>
<feature type="active site" description="Acyl-ester intermediate" evidence="8">
    <location>
        <position position="64"/>
    </location>
</feature>
<dbReference type="PRINTS" id="PR00725">
    <property type="entry name" value="DADACBPTASE1"/>
</dbReference>
<dbReference type="GO" id="GO:0046677">
    <property type="term" value="P:response to antibiotic"/>
    <property type="evidence" value="ECO:0007669"/>
    <property type="project" value="InterPro"/>
</dbReference>
<evidence type="ECO:0000256" key="6">
    <source>
        <dbReference type="ARBA" id="ARBA00022984"/>
    </source>
</evidence>
<evidence type="ECO:0000256" key="5">
    <source>
        <dbReference type="ARBA" id="ARBA00022960"/>
    </source>
</evidence>
<feature type="active site" evidence="8">
    <location>
        <position position="128"/>
    </location>
</feature>
<dbReference type="GO" id="GO:0009002">
    <property type="term" value="F:serine-type D-Ala-D-Ala carboxypeptidase activity"/>
    <property type="evidence" value="ECO:0007669"/>
    <property type="project" value="InterPro"/>
</dbReference>
<dbReference type="Pfam" id="PF00768">
    <property type="entry name" value="Peptidase_S11"/>
    <property type="match status" value="1"/>
</dbReference>
<comment type="caution">
    <text evidence="13">The sequence shown here is derived from an EMBL/GenBank/DDBJ whole genome shotgun (WGS) entry which is preliminary data.</text>
</comment>
<dbReference type="InterPro" id="IPR015956">
    <property type="entry name" value="Peniciliin-bd_prot_C_sf"/>
</dbReference>
<dbReference type="GO" id="GO:0071555">
    <property type="term" value="P:cell wall organization"/>
    <property type="evidence" value="ECO:0007669"/>
    <property type="project" value="UniProtKB-KW"/>
</dbReference>
<evidence type="ECO:0000256" key="2">
    <source>
        <dbReference type="ARBA" id="ARBA00007164"/>
    </source>
</evidence>
<dbReference type="Gene3D" id="3.40.710.10">
    <property type="entry name" value="DD-peptidase/beta-lactamase superfamily"/>
    <property type="match status" value="1"/>
</dbReference>
<feature type="active site" description="Proton acceptor" evidence="8">
    <location>
        <position position="67"/>
    </location>
</feature>
<evidence type="ECO:0000256" key="3">
    <source>
        <dbReference type="ARBA" id="ARBA00022729"/>
    </source>
</evidence>
<dbReference type="SUPFAM" id="SSF69189">
    <property type="entry name" value="Penicillin-binding protein associated domain"/>
    <property type="match status" value="1"/>
</dbReference>
<protein>
    <recommendedName>
        <fullName evidence="12">Peptidase S11 D-alanyl-D-alanine carboxypeptidase A N-terminal domain-containing protein</fullName>
    </recommendedName>
</protein>
<proteinExistence type="inferred from homology"/>
<dbReference type="Proteomes" id="UP000297646">
    <property type="component" value="Unassembled WGS sequence"/>
</dbReference>
<organism evidence="13 14">
    <name type="scientific">Weissella confusa</name>
    <name type="common">Lactobacillus confusus</name>
    <dbReference type="NCBI Taxonomy" id="1583"/>
    <lineage>
        <taxon>Bacteria</taxon>
        <taxon>Bacillati</taxon>
        <taxon>Bacillota</taxon>
        <taxon>Bacilli</taxon>
        <taxon>Lactobacillales</taxon>
        <taxon>Lactobacillaceae</taxon>
        <taxon>Weissella</taxon>
    </lineage>
</organism>
<dbReference type="GO" id="GO:0006508">
    <property type="term" value="P:proteolysis"/>
    <property type="evidence" value="ECO:0007669"/>
    <property type="project" value="InterPro"/>
</dbReference>
<dbReference type="InterPro" id="IPR001967">
    <property type="entry name" value="Peptidase_S11_N"/>
</dbReference>
<keyword evidence="4" id="KW-0378">Hydrolase</keyword>
<sequence>MRKVTKQMMAGLMAAGVLASVGTSASAALVDPGLQSTKAGVVVDAQTGQVIADQNGTERLPIASTTKLITMYMVKEAIKSGKISLSQKVKVPEDIAAFSQDLSVANTPMTAEKTYTVQQLIDAMMVPSSNGAALLLANLLGGSQAKFKKMMEAKLESWGIAGVKIYSPSGLTNGDMKKFKDSSADEDVENEMSARELAVVARRLVLDFPDVLKTAQQKTVEFPAVSGGTETMNNTNELLGNETFDLNWLGLKTGTTPNAGGNFVGVTKIQGRPVVSVVLNSGDNADAAAKFNATLTMVKKADDAVKVQKVASGLKPAKNTVSVLTAKDGKISYKTKGTATFFVPAGESATTKAVNAKLSKKITAPLKQNEKLGTAQLESSFAAANDWLTGAPEVELVSVSEEPRANWFATTWRGMFGKSNYDITATK</sequence>
<dbReference type="InterPro" id="IPR012338">
    <property type="entry name" value="Beta-lactam/transpept-like"/>
</dbReference>
<dbReference type="GO" id="GO:0008800">
    <property type="term" value="F:beta-lactamase activity"/>
    <property type="evidence" value="ECO:0007669"/>
    <property type="project" value="InterPro"/>
</dbReference>
<dbReference type="RefSeq" id="WP_135518077.1">
    <property type="nucleotide sequence ID" value="NZ_PVSN01000008.1"/>
</dbReference>
<gene>
    <name evidence="13" type="ORF">C6P11_01355</name>
</gene>
<keyword evidence="6" id="KW-0573">Peptidoglycan synthesis</keyword>
<feature type="signal peptide" evidence="11">
    <location>
        <begin position="1"/>
        <end position="27"/>
    </location>
</feature>
<evidence type="ECO:0000256" key="9">
    <source>
        <dbReference type="PIRSR" id="PIRSR618044-2"/>
    </source>
</evidence>
<keyword evidence="3 11" id="KW-0732">Signal</keyword>
<evidence type="ECO:0000259" key="12">
    <source>
        <dbReference type="Pfam" id="PF00768"/>
    </source>
</evidence>
<dbReference type="GO" id="GO:0030655">
    <property type="term" value="P:beta-lactam antibiotic catabolic process"/>
    <property type="evidence" value="ECO:0007669"/>
    <property type="project" value="InterPro"/>
</dbReference>
<evidence type="ECO:0000256" key="4">
    <source>
        <dbReference type="ARBA" id="ARBA00022801"/>
    </source>
</evidence>
<dbReference type="EMBL" id="PVSN01000008">
    <property type="protein sequence ID" value="TGE75698.1"/>
    <property type="molecule type" value="Genomic_DNA"/>
</dbReference>